<dbReference type="GO" id="GO:0009103">
    <property type="term" value="P:lipopolysaccharide biosynthetic process"/>
    <property type="evidence" value="ECO:0007669"/>
    <property type="project" value="UniProtKB-ARBA"/>
</dbReference>
<name>A0A0P6XQ24_9CHLR</name>
<feature type="transmembrane region" description="Helical" evidence="8">
    <location>
        <begin position="255"/>
        <end position="275"/>
    </location>
</feature>
<organism evidence="9 10">
    <name type="scientific">Ornatilinea apprima</name>
    <dbReference type="NCBI Taxonomy" id="1134406"/>
    <lineage>
        <taxon>Bacteria</taxon>
        <taxon>Bacillati</taxon>
        <taxon>Chloroflexota</taxon>
        <taxon>Anaerolineae</taxon>
        <taxon>Anaerolineales</taxon>
        <taxon>Anaerolineaceae</taxon>
        <taxon>Ornatilinea</taxon>
    </lineage>
</organism>
<dbReference type="Proteomes" id="UP000050417">
    <property type="component" value="Unassembled WGS sequence"/>
</dbReference>
<dbReference type="STRING" id="1134406.ADN00_13655"/>
<feature type="transmembrane region" description="Helical" evidence="8">
    <location>
        <begin position="65"/>
        <end position="92"/>
    </location>
</feature>
<feature type="transmembrane region" description="Helical" evidence="8">
    <location>
        <begin position="344"/>
        <end position="361"/>
    </location>
</feature>
<comment type="caution">
    <text evidence="9">The sequence shown here is derived from an EMBL/GenBank/DDBJ whole genome shotgun (WGS) entry which is preliminary data.</text>
</comment>
<dbReference type="AlphaFoldDB" id="A0A0P6XQ24"/>
<dbReference type="OrthoDB" id="149990at2"/>
<accession>A0A0P6XQ24</accession>
<evidence type="ECO:0000256" key="2">
    <source>
        <dbReference type="ARBA" id="ARBA00022475"/>
    </source>
</evidence>
<keyword evidence="7 8" id="KW-0472">Membrane</keyword>
<feature type="transmembrane region" description="Helical" evidence="8">
    <location>
        <begin position="313"/>
        <end position="332"/>
    </location>
</feature>
<gene>
    <name evidence="9" type="ORF">ADN00_13655</name>
</gene>
<proteinExistence type="predicted"/>
<feature type="transmembrane region" description="Helical" evidence="8">
    <location>
        <begin position="287"/>
        <end position="307"/>
    </location>
</feature>
<dbReference type="GO" id="GO:0016763">
    <property type="term" value="F:pentosyltransferase activity"/>
    <property type="evidence" value="ECO:0007669"/>
    <property type="project" value="TreeGrafter"/>
</dbReference>
<dbReference type="InterPro" id="IPR050297">
    <property type="entry name" value="LipidA_mod_glycosyltrf_83"/>
</dbReference>
<evidence type="ECO:0000313" key="9">
    <source>
        <dbReference type="EMBL" id="KPL74342.1"/>
    </source>
</evidence>
<evidence type="ECO:0000256" key="4">
    <source>
        <dbReference type="ARBA" id="ARBA00022679"/>
    </source>
</evidence>
<evidence type="ECO:0000256" key="3">
    <source>
        <dbReference type="ARBA" id="ARBA00022676"/>
    </source>
</evidence>
<keyword evidence="4" id="KW-0808">Transferase</keyword>
<dbReference type="RefSeq" id="WP_075063581.1">
    <property type="nucleotide sequence ID" value="NZ_LGCL01000032.1"/>
</dbReference>
<evidence type="ECO:0000256" key="5">
    <source>
        <dbReference type="ARBA" id="ARBA00022692"/>
    </source>
</evidence>
<feature type="transmembrane region" description="Helical" evidence="8">
    <location>
        <begin position="104"/>
        <end position="121"/>
    </location>
</feature>
<keyword evidence="6 8" id="KW-1133">Transmembrane helix</keyword>
<reference evidence="9 10" key="1">
    <citation type="submission" date="2015-07" db="EMBL/GenBank/DDBJ databases">
        <title>Genome sequence of Ornatilinea apprima DSM 23815.</title>
        <authorList>
            <person name="Hemp J."/>
            <person name="Ward L.M."/>
            <person name="Pace L.A."/>
            <person name="Fischer W.W."/>
        </authorList>
    </citation>
    <scope>NUCLEOTIDE SEQUENCE [LARGE SCALE GENOMIC DNA]</scope>
    <source>
        <strain evidence="9 10">P3M-1</strain>
    </source>
</reference>
<sequence length="495" mass="54165">MKKKTGWLLAILAMAAGLRLLLIGTRSIQYDDAFSLLLAERSLLEIVQGTAADTMPPLFYFLLHFWGLIQPGIVFARLLSVLLSLGTVWLVYELVRLVSGSERGGLAAAFLAAVSPLQIYHAQDIRMYALVMLTEAGYLVCFFHWIRAKNGARRRSLFAAGMILCAAAALYSHNLAGFGLIVPNAYLLLKRDWKNLGRLLALQLLVGVFFAPWLVYLPGQLQKIQAAFWTPRPGVIELVQALVMLVASLPLPGVWLWAGVLIALQVVVLTAIEAARLYRKEAQTRDALVFFGLLLLLPPALLFGVSYLIRPVFVPRGFLISSAGLLGLAGLVIARQWKAGGGKLLLGLFVLAAVISIPYQITYQAFPRSPFAEAAAYLSESQRPGDVIVNDNKLSHFPLAVYAPELEMKFLADEVGSANDTLAPATQAAMDLTAEGSIAAAAGSADRLRFIVFAKTLEEYAQMGSAHPAIRWLEMNYALTSKEVFGDLEVRTYER</sequence>
<evidence type="ECO:0000256" key="6">
    <source>
        <dbReference type="ARBA" id="ARBA00022989"/>
    </source>
</evidence>
<feature type="transmembrane region" description="Helical" evidence="8">
    <location>
        <begin position="196"/>
        <end position="217"/>
    </location>
</feature>
<dbReference type="PANTHER" id="PTHR33908">
    <property type="entry name" value="MANNOSYLTRANSFERASE YKCB-RELATED"/>
    <property type="match status" value="1"/>
</dbReference>
<evidence type="ECO:0000256" key="1">
    <source>
        <dbReference type="ARBA" id="ARBA00004651"/>
    </source>
</evidence>
<keyword evidence="10" id="KW-1185">Reference proteome</keyword>
<evidence type="ECO:0000313" key="10">
    <source>
        <dbReference type="Proteomes" id="UP000050417"/>
    </source>
</evidence>
<keyword evidence="5 8" id="KW-0812">Transmembrane</keyword>
<protein>
    <submittedName>
        <fullName evidence="9">Uncharacterized protein</fullName>
    </submittedName>
</protein>
<evidence type="ECO:0000256" key="8">
    <source>
        <dbReference type="SAM" id="Phobius"/>
    </source>
</evidence>
<dbReference type="EMBL" id="LGCL01000032">
    <property type="protein sequence ID" value="KPL74342.1"/>
    <property type="molecule type" value="Genomic_DNA"/>
</dbReference>
<feature type="transmembrane region" description="Helical" evidence="8">
    <location>
        <begin position="127"/>
        <end position="145"/>
    </location>
</feature>
<comment type="subcellular location">
    <subcellularLocation>
        <location evidence="1">Cell membrane</location>
        <topology evidence="1">Multi-pass membrane protein</topology>
    </subcellularLocation>
</comment>
<evidence type="ECO:0000256" key="7">
    <source>
        <dbReference type="ARBA" id="ARBA00023136"/>
    </source>
</evidence>
<dbReference type="GO" id="GO:0005886">
    <property type="term" value="C:plasma membrane"/>
    <property type="evidence" value="ECO:0007669"/>
    <property type="project" value="UniProtKB-SubCell"/>
</dbReference>
<dbReference type="PANTHER" id="PTHR33908:SF11">
    <property type="entry name" value="MEMBRANE PROTEIN"/>
    <property type="match status" value="1"/>
</dbReference>
<keyword evidence="3" id="KW-0328">Glycosyltransferase</keyword>
<keyword evidence="2" id="KW-1003">Cell membrane</keyword>